<dbReference type="InterPro" id="IPR056840">
    <property type="entry name" value="HEAT_IPO9_central"/>
</dbReference>
<dbReference type="FunFam" id="1.25.10.10:FF:000373">
    <property type="entry name" value="Importin beta-5 subunit, putative"/>
    <property type="match status" value="1"/>
</dbReference>
<dbReference type="GO" id="GO:0006606">
    <property type="term" value="P:protein import into nucleus"/>
    <property type="evidence" value="ECO:0007669"/>
    <property type="project" value="TreeGrafter"/>
</dbReference>
<evidence type="ECO:0000256" key="4">
    <source>
        <dbReference type="ARBA" id="ARBA00023242"/>
    </source>
</evidence>
<comment type="subcellular location">
    <subcellularLocation>
        <location evidence="1">Nucleus</location>
    </subcellularLocation>
</comment>
<name>A0A8E2EL28_9PEZI</name>
<dbReference type="InterPro" id="IPR001494">
    <property type="entry name" value="Importin-beta_N"/>
</dbReference>
<dbReference type="PANTHER" id="PTHR10997">
    <property type="entry name" value="IMPORTIN-7, 8, 11"/>
    <property type="match status" value="1"/>
</dbReference>
<dbReference type="AlphaFoldDB" id="A0A8E2EL28"/>
<dbReference type="GO" id="GO:0005829">
    <property type="term" value="C:cytosol"/>
    <property type="evidence" value="ECO:0007669"/>
    <property type="project" value="TreeGrafter"/>
</dbReference>
<organism evidence="6 7">
    <name type="scientific">Lepidopterella palustris CBS 459.81</name>
    <dbReference type="NCBI Taxonomy" id="1314670"/>
    <lineage>
        <taxon>Eukaryota</taxon>
        <taxon>Fungi</taxon>
        <taxon>Dikarya</taxon>
        <taxon>Ascomycota</taxon>
        <taxon>Pezizomycotina</taxon>
        <taxon>Dothideomycetes</taxon>
        <taxon>Pleosporomycetidae</taxon>
        <taxon>Mytilinidiales</taxon>
        <taxon>Argynnaceae</taxon>
        <taxon>Lepidopterella</taxon>
    </lineage>
</organism>
<evidence type="ECO:0000313" key="6">
    <source>
        <dbReference type="EMBL" id="OCK85960.1"/>
    </source>
</evidence>
<dbReference type="SMART" id="SM00913">
    <property type="entry name" value="IBN_N"/>
    <property type="match status" value="1"/>
</dbReference>
<evidence type="ECO:0000313" key="7">
    <source>
        <dbReference type="Proteomes" id="UP000250266"/>
    </source>
</evidence>
<proteinExistence type="predicted"/>
<dbReference type="InterPro" id="IPR016024">
    <property type="entry name" value="ARM-type_fold"/>
</dbReference>
<dbReference type="SUPFAM" id="SSF48371">
    <property type="entry name" value="ARM repeat"/>
    <property type="match status" value="1"/>
</dbReference>
<evidence type="ECO:0000256" key="2">
    <source>
        <dbReference type="ARBA" id="ARBA00022448"/>
    </source>
</evidence>
<feature type="domain" description="Importin N-terminal" evidence="5">
    <location>
        <begin position="23"/>
        <end position="100"/>
    </location>
</feature>
<evidence type="ECO:0000256" key="1">
    <source>
        <dbReference type="ARBA" id="ARBA00004123"/>
    </source>
</evidence>
<keyword evidence="3" id="KW-0653">Protein transport</keyword>
<keyword evidence="4" id="KW-0539">Nucleus</keyword>
<dbReference type="Proteomes" id="UP000250266">
    <property type="component" value="Unassembled WGS sequence"/>
</dbReference>
<dbReference type="InterPro" id="IPR011989">
    <property type="entry name" value="ARM-like"/>
</dbReference>
<evidence type="ECO:0000256" key="3">
    <source>
        <dbReference type="ARBA" id="ARBA00022927"/>
    </source>
</evidence>
<gene>
    <name evidence="6" type="ORF">K432DRAFT_285764</name>
</gene>
<reference evidence="6 7" key="1">
    <citation type="journal article" date="2016" name="Nat. Commun.">
        <title>Ectomycorrhizal ecology is imprinted in the genome of the dominant symbiotic fungus Cenococcum geophilum.</title>
        <authorList>
            <consortium name="DOE Joint Genome Institute"/>
            <person name="Peter M."/>
            <person name="Kohler A."/>
            <person name="Ohm R.A."/>
            <person name="Kuo A."/>
            <person name="Krutzmann J."/>
            <person name="Morin E."/>
            <person name="Arend M."/>
            <person name="Barry K.W."/>
            <person name="Binder M."/>
            <person name="Choi C."/>
            <person name="Clum A."/>
            <person name="Copeland A."/>
            <person name="Grisel N."/>
            <person name="Haridas S."/>
            <person name="Kipfer T."/>
            <person name="LaButti K."/>
            <person name="Lindquist E."/>
            <person name="Lipzen A."/>
            <person name="Maire R."/>
            <person name="Meier B."/>
            <person name="Mihaltcheva S."/>
            <person name="Molinier V."/>
            <person name="Murat C."/>
            <person name="Poggeler S."/>
            <person name="Quandt C.A."/>
            <person name="Sperisen C."/>
            <person name="Tritt A."/>
            <person name="Tisserant E."/>
            <person name="Crous P.W."/>
            <person name="Henrissat B."/>
            <person name="Nehls U."/>
            <person name="Egli S."/>
            <person name="Spatafora J.W."/>
            <person name="Grigoriev I.V."/>
            <person name="Martin F.M."/>
        </authorList>
    </citation>
    <scope>NUCLEOTIDE SEQUENCE [LARGE SCALE GENOMIC DNA]</scope>
    <source>
        <strain evidence="6 7">CBS 459.81</strain>
    </source>
</reference>
<dbReference type="Pfam" id="PF25018">
    <property type="entry name" value="HEAT_IPO9_c"/>
    <property type="match status" value="1"/>
</dbReference>
<dbReference type="Gene3D" id="1.25.10.10">
    <property type="entry name" value="Leucine-rich Repeat Variant"/>
    <property type="match status" value="1"/>
</dbReference>
<protein>
    <submittedName>
        <fullName evidence="6">ARM repeat-containing protein</fullName>
    </submittedName>
</protein>
<sequence length="1059" mass="116486">MEEQLVQLLSATQSTSEGPRKAAESQLLALYGHTDFPFGLVAIAAHDSVQLNIRQAALLYLKTFVLAAWSPQFDEFKGQVLVRDEEKARLRNALLDLATSEREDRKVKSAASYVVSKIANADFPDEWPDLLPKLMHIIPNGTDGQLHGALKVLDELVDDCFNEEQFFNVARDLVKVVYDVAVNEARKPTLRALAVSVFRGCFDILEMVMEDHKLAVKAFADEALSAWTPFFIQVMKSRLPAPPSEEDEDQETGPAGAYRGLVALKLQVVKVLMRIRSVFPAMLSPQSPVLFSATWEELSSLQGAYHQMYIEEERQSRLEDADGLPYTLDFLVLEELDFMQACLRAPPVRSELEQQLQSQTGNNATWVTEVMKLAVAYAQITTEEEGLWNVDVNIFLSEETSVTANYTPRTACGDLVIKLGEWLNAATVEGLLSYTRSLYSTTQSWKAKEAALYILNQLLCDFQDVNKQIGSDAANGFIDFIRYAMQQPDAFLRARGYLVAGSLTRTSGDALQQVATSFMEASLQAITRDDSDVVQVSCIRALQYYLQSIPPTVTSPLQGSIISALSSYLHTQDLQELAESDDLMVTLVETLRDAILLDTRICLTGAGLDLLFTIARHGASNFQLTMLVSETFEEVTSTISAIGSEAYVQLCEKVLPSLTGAFDIGNLTEENALTNVSSTHLAAELLSVLAEHGSEPLPQGFIQATMPKLNRLLLGSNDEELLKATTNAVKNMLMHDSKQMFEWHDQTGKAGLEVILVIIDRLLSPAVDDNAAAEVGALAAEVVEKAGSERLGPYLMQLLRAVAVRLGSATQAQFIQSLTLVFARLSLVSAHEVVDFLAQLQVGQETGLQVVLAKWLENSVTFAGYDEIRQNVIALSKLYDLKDPRVAQITVKGDLIVPQSDRIMTRSRARNSKEFHLFRNLSPASTLPSESNTIADPDQYTLIPANLKILKVLVSELLSASGATGNIDAAAAAEIAEEGSDDGDWEDEPSSILDLGTGMAKEQLMAFGQDGSTSGIRLRDDETQAYLIQWFRDAATKQGFAEEFGALTPDEQEKLRSMS</sequence>
<dbReference type="GO" id="GO:0031267">
    <property type="term" value="F:small GTPase binding"/>
    <property type="evidence" value="ECO:0007669"/>
    <property type="project" value="InterPro"/>
</dbReference>
<dbReference type="PANTHER" id="PTHR10997:SF9">
    <property type="entry name" value="IMPORTIN-9"/>
    <property type="match status" value="1"/>
</dbReference>
<evidence type="ECO:0000259" key="5">
    <source>
        <dbReference type="PROSITE" id="PS50166"/>
    </source>
</evidence>
<keyword evidence="2" id="KW-0813">Transport</keyword>
<dbReference type="PROSITE" id="PS50166">
    <property type="entry name" value="IMPORTIN_B_NT"/>
    <property type="match status" value="1"/>
</dbReference>
<dbReference type="OrthoDB" id="431626at2759"/>
<accession>A0A8E2EL28</accession>
<dbReference type="Pfam" id="PF03810">
    <property type="entry name" value="IBN_N"/>
    <property type="match status" value="1"/>
</dbReference>
<dbReference type="GO" id="GO:0005635">
    <property type="term" value="C:nuclear envelope"/>
    <property type="evidence" value="ECO:0007669"/>
    <property type="project" value="TreeGrafter"/>
</dbReference>
<dbReference type="EMBL" id="KV744811">
    <property type="protein sequence ID" value="OCK85960.1"/>
    <property type="molecule type" value="Genomic_DNA"/>
</dbReference>
<keyword evidence="7" id="KW-1185">Reference proteome</keyword>